<dbReference type="AlphaFoldDB" id="A0A182QFR3"/>
<dbReference type="Proteomes" id="UP000075886">
    <property type="component" value="Unassembled WGS sequence"/>
</dbReference>
<name>A0A182QFR3_9DIPT</name>
<reference evidence="1" key="2">
    <citation type="submission" date="2020-05" db="UniProtKB">
        <authorList>
            <consortium name="EnsemblMetazoa"/>
        </authorList>
    </citation>
    <scope>IDENTIFICATION</scope>
    <source>
        <strain evidence="1">FAR1</strain>
    </source>
</reference>
<reference evidence="2" key="1">
    <citation type="submission" date="2014-01" db="EMBL/GenBank/DDBJ databases">
        <title>The Genome Sequence of Anopheles farauti FAR1 (V2).</title>
        <authorList>
            <consortium name="The Broad Institute Genomics Platform"/>
            <person name="Neafsey D.E."/>
            <person name="Besansky N."/>
            <person name="Howell P."/>
            <person name="Walton C."/>
            <person name="Young S.K."/>
            <person name="Zeng Q."/>
            <person name="Gargeya S."/>
            <person name="Fitzgerald M."/>
            <person name="Haas B."/>
            <person name="Abouelleil A."/>
            <person name="Allen A.W."/>
            <person name="Alvarado L."/>
            <person name="Arachchi H.M."/>
            <person name="Berlin A.M."/>
            <person name="Chapman S.B."/>
            <person name="Gainer-Dewar J."/>
            <person name="Goldberg J."/>
            <person name="Griggs A."/>
            <person name="Gujja S."/>
            <person name="Hansen M."/>
            <person name="Howarth C."/>
            <person name="Imamovic A."/>
            <person name="Ireland A."/>
            <person name="Larimer J."/>
            <person name="McCowan C."/>
            <person name="Murphy C."/>
            <person name="Pearson M."/>
            <person name="Poon T.W."/>
            <person name="Priest M."/>
            <person name="Roberts A."/>
            <person name="Saif S."/>
            <person name="Shea T."/>
            <person name="Sisk P."/>
            <person name="Sykes S."/>
            <person name="Wortman J."/>
            <person name="Nusbaum C."/>
            <person name="Birren B."/>
        </authorList>
    </citation>
    <scope>NUCLEOTIDE SEQUENCE [LARGE SCALE GENOMIC DNA]</scope>
    <source>
        <strain evidence="2">FAR1</strain>
    </source>
</reference>
<dbReference type="VEuPathDB" id="VectorBase:AFAF009276"/>
<dbReference type="EMBL" id="AXCN02001352">
    <property type="status" value="NOT_ANNOTATED_CDS"/>
    <property type="molecule type" value="Genomic_DNA"/>
</dbReference>
<sequence length="389" mass="43405">MALPGGQRMGADKSILDAGGQAFGGGAGQEAADGVQLDDSGAQQLLLGDGDRVLVEHRYQQPERRRVPVQCLVQSVDGCVRIGPASNLQALGNRREGTCQLGDATTAGWHSRGRVRGNTGRAGCGTFGHRIPLGPIIGRLGRIGRDKPLERFRSVQIREDTLPQQLPLGQILFGARYRHKVLQPLAVGTVRRTVRLLPLLLDRPIDECDCFLEVFLARHVRQVEVGIVEELVECDAPSRITLQQARQQLPAVGRDRGPRRYRDRIVPMDPTGQLVQCVRAVRCRTEQTLVQYHAHAPQVRLRTVRTVQQYLRRHIQRRTLHRRVLLVQLQPLGEPKVTNLQHVRAGLLRQQQVGRLQVEVAHVVLAHVAQGERQLLQKPLARAFVERAV</sequence>
<protein>
    <submittedName>
        <fullName evidence="1">Uncharacterized protein</fullName>
    </submittedName>
</protein>
<accession>A0A182QFR3</accession>
<keyword evidence="2" id="KW-1185">Reference proteome</keyword>
<evidence type="ECO:0000313" key="2">
    <source>
        <dbReference type="Proteomes" id="UP000075886"/>
    </source>
</evidence>
<proteinExistence type="predicted"/>
<dbReference type="EnsemblMetazoa" id="AFAF009276-RA">
    <property type="protein sequence ID" value="AFAF009276-PA"/>
    <property type="gene ID" value="AFAF009276"/>
</dbReference>
<organism evidence="1 2">
    <name type="scientific">Anopheles farauti</name>
    <dbReference type="NCBI Taxonomy" id="69004"/>
    <lineage>
        <taxon>Eukaryota</taxon>
        <taxon>Metazoa</taxon>
        <taxon>Ecdysozoa</taxon>
        <taxon>Arthropoda</taxon>
        <taxon>Hexapoda</taxon>
        <taxon>Insecta</taxon>
        <taxon>Pterygota</taxon>
        <taxon>Neoptera</taxon>
        <taxon>Endopterygota</taxon>
        <taxon>Diptera</taxon>
        <taxon>Nematocera</taxon>
        <taxon>Culicoidea</taxon>
        <taxon>Culicidae</taxon>
        <taxon>Anophelinae</taxon>
        <taxon>Anopheles</taxon>
    </lineage>
</organism>
<evidence type="ECO:0000313" key="1">
    <source>
        <dbReference type="EnsemblMetazoa" id="AFAF009276-PA"/>
    </source>
</evidence>